<evidence type="ECO:0000313" key="4">
    <source>
        <dbReference type="EMBL" id="KKP72348.1"/>
    </source>
</evidence>
<dbReference type="AlphaFoldDB" id="A0A0G0BSH3"/>
<organism evidence="4 5">
    <name type="scientific">Candidatus Roizmanbacteria bacterium GW2011_GWA2_35_19</name>
    <dbReference type="NCBI Taxonomy" id="1618478"/>
    <lineage>
        <taxon>Bacteria</taxon>
        <taxon>Candidatus Roizmaniibacteriota</taxon>
    </lineage>
</organism>
<dbReference type="EMBL" id="LBQC01000017">
    <property type="protein sequence ID" value="KKP72348.1"/>
    <property type="molecule type" value="Genomic_DNA"/>
</dbReference>
<evidence type="ECO:0000256" key="1">
    <source>
        <dbReference type="ARBA" id="ARBA00023157"/>
    </source>
</evidence>
<dbReference type="PANTHER" id="PTHR24256">
    <property type="entry name" value="TRYPTASE-RELATED"/>
    <property type="match status" value="1"/>
</dbReference>
<evidence type="ECO:0000313" key="5">
    <source>
        <dbReference type="Proteomes" id="UP000034457"/>
    </source>
</evidence>
<dbReference type="InterPro" id="IPR009003">
    <property type="entry name" value="Peptidase_S1_PA"/>
</dbReference>
<feature type="domain" description="Peptidase S1" evidence="3">
    <location>
        <begin position="1"/>
        <end position="149"/>
    </location>
</feature>
<dbReference type="InterPro" id="IPR043504">
    <property type="entry name" value="Peptidase_S1_PA_chymotrypsin"/>
</dbReference>
<dbReference type="GO" id="GO:0004252">
    <property type="term" value="F:serine-type endopeptidase activity"/>
    <property type="evidence" value="ECO:0007669"/>
    <property type="project" value="InterPro"/>
</dbReference>
<sequence length="184" mass="20609">MCEFDANDIGLIELTENINLPYLSLIDQNTYKNILNKNGLILGWGSTDLKNTSPDVLQQGKVIIKEFSKNVVSLNSDKFYKTYLMSFYNDTGQIVNSGDSGGPLFFYQSGKYYLTGISVGGDFISDLTNYKAFYKNVYEYLPWIQKVTGIKPGQGTFAGKPPDWITPTITPKSTLTPTPVNRDR</sequence>
<feature type="compositionally biased region" description="Polar residues" evidence="2">
    <location>
        <begin position="167"/>
        <end position="184"/>
    </location>
</feature>
<comment type="caution">
    <text evidence="4">The sequence shown here is derived from an EMBL/GenBank/DDBJ whole genome shotgun (WGS) entry which is preliminary data.</text>
</comment>
<feature type="region of interest" description="Disordered" evidence="2">
    <location>
        <begin position="165"/>
        <end position="184"/>
    </location>
</feature>
<dbReference type="Proteomes" id="UP000034457">
    <property type="component" value="Unassembled WGS sequence"/>
</dbReference>
<keyword evidence="4" id="KW-0645">Protease</keyword>
<name>A0A0G0BSH3_9BACT</name>
<gene>
    <name evidence="4" type="ORF">UR68_C0017G0024</name>
</gene>
<keyword evidence="4" id="KW-0378">Hydrolase</keyword>
<dbReference type="SUPFAM" id="SSF50494">
    <property type="entry name" value="Trypsin-like serine proteases"/>
    <property type="match status" value="1"/>
</dbReference>
<dbReference type="Pfam" id="PF00089">
    <property type="entry name" value="Trypsin"/>
    <property type="match status" value="1"/>
</dbReference>
<dbReference type="GO" id="GO:0006508">
    <property type="term" value="P:proteolysis"/>
    <property type="evidence" value="ECO:0007669"/>
    <property type="project" value="UniProtKB-KW"/>
</dbReference>
<evidence type="ECO:0000256" key="2">
    <source>
        <dbReference type="SAM" id="MobiDB-lite"/>
    </source>
</evidence>
<accession>A0A0G0BSH3</accession>
<keyword evidence="1" id="KW-1015">Disulfide bond</keyword>
<dbReference type="Gene3D" id="2.40.10.10">
    <property type="entry name" value="Trypsin-like serine proteases"/>
    <property type="match status" value="1"/>
</dbReference>
<dbReference type="InterPro" id="IPR051487">
    <property type="entry name" value="Ser/Thr_Proteases_Immune/Dev"/>
</dbReference>
<evidence type="ECO:0000259" key="3">
    <source>
        <dbReference type="PROSITE" id="PS50240"/>
    </source>
</evidence>
<dbReference type="PROSITE" id="PS50240">
    <property type="entry name" value="TRYPSIN_DOM"/>
    <property type="match status" value="1"/>
</dbReference>
<reference evidence="4 5" key="1">
    <citation type="journal article" date="2015" name="Nature">
        <title>rRNA introns, odd ribosomes, and small enigmatic genomes across a large radiation of phyla.</title>
        <authorList>
            <person name="Brown C.T."/>
            <person name="Hug L.A."/>
            <person name="Thomas B.C."/>
            <person name="Sharon I."/>
            <person name="Castelle C.J."/>
            <person name="Singh A."/>
            <person name="Wilkins M.J."/>
            <person name="Williams K.H."/>
            <person name="Banfield J.F."/>
        </authorList>
    </citation>
    <scope>NUCLEOTIDE SEQUENCE [LARGE SCALE GENOMIC DNA]</scope>
</reference>
<proteinExistence type="predicted"/>
<dbReference type="InterPro" id="IPR001254">
    <property type="entry name" value="Trypsin_dom"/>
</dbReference>
<protein>
    <submittedName>
        <fullName evidence="4">Secreted trypsin-like protein serine protease</fullName>
    </submittedName>
</protein>
<dbReference type="STRING" id="1618478.UR68_C0017G0024"/>